<dbReference type="PRINTS" id="PR00463">
    <property type="entry name" value="EP450I"/>
</dbReference>
<dbReference type="SUPFAM" id="SSF48264">
    <property type="entry name" value="Cytochrome P450"/>
    <property type="match status" value="1"/>
</dbReference>
<dbReference type="GO" id="GO:0016020">
    <property type="term" value="C:membrane"/>
    <property type="evidence" value="ECO:0007669"/>
    <property type="project" value="UniProtKB-SubCell"/>
</dbReference>
<keyword evidence="4" id="KW-0479">Metal-binding</keyword>
<evidence type="ECO:0000259" key="12">
    <source>
        <dbReference type="Pfam" id="PF01490"/>
    </source>
</evidence>
<dbReference type="Proteomes" id="UP000077202">
    <property type="component" value="Unassembled WGS sequence"/>
</dbReference>
<keyword evidence="14" id="KW-1185">Reference proteome</keyword>
<comment type="similarity">
    <text evidence="2">Belongs to the cytochrome P450 family.</text>
</comment>
<feature type="transmembrane region" description="Helical" evidence="11">
    <location>
        <begin position="554"/>
        <end position="573"/>
    </location>
</feature>
<feature type="transmembrane region" description="Helical" evidence="11">
    <location>
        <begin position="453"/>
        <end position="475"/>
    </location>
</feature>
<keyword evidence="6 11" id="KW-1133">Transmembrane helix</keyword>
<keyword evidence="5" id="KW-0029">Amino-acid transport</keyword>
<feature type="transmembrane region" description="Helical" evidence="11">
    <location>
        <begin position="495"/>
        <end position="515"/>
    </location>
</feature>
<organism evidence="13 14">
    <name type="scientific">Marchantia polymorpha subsp. ruderalis</name>
    <dbReference type="NCBI Taxonomy" id="1480154"/>
    <lineage>
        <taxon>Eukaryota</taxon>
        <taxon>Viridiplantae</taxon>
        <taxon>Streptophyta</taxon>
        <taxon>Embryophyta</taxon>
        <taxon>Marchantiophyta</taxon>
        <taxon>Marchantiopsida</taxon>
        <taxon>Marchantiidae</taxon>
        <taxon>Marchantiales</taxon>
        <taxon>Marchantiaceae</taxon>
        <taxon>Marchantia</taxon>
    </lineage>
</organism>
<dbReference type="EMBL" id="LVLJ01001782">
    <property type="protein sequence ID" value="OAE28041.1"/>
    <property type="molecule type" value="Genomic_DNA"/>
</dbReference>
<dbReference type="InterPro" id="IPR002401">
    <property type="entry name" value="Cyt_P450_E_grp-I"/>
</dbReference>
<feature type="transmembrane region" description="Helical" evidence="11">
    <location>
        <begin position="268"/>
        <end position="288"/>
    </location>
</feature>
<accession>A0A176W647</accession>
<dbReference type="Pfam" id="PF01490">
    <property type="entry name" value="Aa_trans"/>
    <property type="match status" value="1"/>
</dbReference>
<comment type="caution">
    <text evidence="13">The sequence shown here is derived from an EMBL/GenBank/DDBJ whole genome shotgun (WGS) entry which is preliminary data.</text>
</comment>
<keyword evidence="5" id="KW-0813">Transport</keyword>
<dbReference type="InterPro" id="IPR001128">
    <property type="entry name" value="Cyt_P450"/>
</dbReference>
<keyword evidence="3 11" id="KW-0812">Transmembrane</keyword>
<evidence type="ECO:0000256" key="2">
    <source>
        <dbReference type="ARBA" id="ARBA00010617"/>
    </source>
</evidence>
<proteinExistence type="inferred from homology"/>
<feature type="transmembrane region" description="Helical" evidence="11">
    <location>
        <begin position="334"/>
        <end position="356"/>
    </location>
</feature>
<comment type="subcellular location">
    <subcellularLocation>
        <location evidence="1">Membrane</location>
    </subcellularLocation>
</comment>
<evidence type="ECO:0000256" key="6">
    <source>
        <dbReference type="ARBA" id="ARBA00022989"/>
    </source>
</evidence>
<dbReference type="PANTHER" id="PTHR47944:SF19">
    <property type="entry name" value="CYTOCHROME P450 77A4"/>
    <property type="match status" value="1"/>
</dbReference>
<evidence type="ECO:0000256" key="9">
    <source>
        <dbReference type="ARBA" id="ARBA00023136"/>
    </source>
</evidence>
<evidence type="ECO:0000256" key="3">
    <source>
        <dbReference type="ARBA" id="ARBA00022692"/>
    </source>
</evidence>
<name>A0A176W647_MARPO</name>
<dbReference type="PANTHER" id="PTHR47944">
    <property type="entry name" value="CYTOCHROME P450 98A9"/>
    <property type="match status" value="1"/>
</dbReference>
<dbReference type="InterPro" id="IPR013057">
    <property type="entry name" value="AA_transpt_TM"/>
</dbReference>
<dbReference type="GO" id="GO:0020037">
    <property type="term" value="F:heme binding"/>
    <property type="evidence" value="ECO:0007669"/>
    <property type="project" value="InterPro"/>
</dbReference>
<dbReference type="GO" id="GO:0006865">
    <property type="term" value="P:amino acid transport"/>
    <property type="evidence" value="ECO:0007669"/>
    <property type="project" value="UniProtKB-KW"/>
</dbReference>
<keyword evidence="9 11" id="KW-0472">Membrane</keyword>
<dbReference type="InterPro" id="IPR036396">
    <property type="entry name" value="Cyt_P450_sf"/>
</dbReference>
<evidence type="ECO:0000256" key="10">
    <source>
        <dbReference type="SAM" id="MobiDB-lite"/>
    </source>
</evidence>
<feature type="transmembrane region" description="Helical" evidence="11">
    <location>
        <begin position="521"/>
        <end position="542"/>
    </location>
</feature>
<dbReference type="GO" id="GO:0005506">
    <property type="term" value="F:iron ion binding"/>
    <property type="evidence" value="ECO:0007669"/>
    <property type="project" value="InterPro"/>
</dbReference>
<feature type="compositionally biased region" description="Polar residues" evidence="10">
    <location>
        <begin position="12"/>
        <end position="22"/>
    </location>
</feature>
<dbReference type="Gene3D" id="1.10.630.10">
    <property type="entry name" value="Cytochrome P450"/>
    <property type="match status" value="1"/>
</dbReference>
<evidence type="ECO:0000256" key="8">
    <source>
        <dbReference type="ARBA" id="ARBA00023004"/>
    </source>
</evidence>
<feature type="transmembrane region" description="Helical" evidence="11">
    <location>
        <begin position="221"/>
        <end position="241"/>
    </location>
</feature>
<dbReference type="GO" id="GO:0016705">
    <property type="term" value="F:oxidoreductase activity, acting on paired donors, with incorporation or reduction of molecular oxygen"/>
    <property type="evidence" value="ECO:0007669"/>
    <property type="project" value="InterPro"/>
</dbReference>
<reference evidence="13" key="1">
    <citation type="submission" date="2016-03" db="EMBL/GenBank/DDBJ databases">
        <title>Mechanisms controlling the formation of the plant cell surface in tip-growing cells are functionally conserved among land plants.</title>
        <authorList>
            <person name="Honkanen S."/>
            <person name="Jones V.A."/>
            <person name="Morieri G."/>
            <person name="Champion C."/>
            <person name="Hetherington A.J."/>
            <person name="Kelly S."/>
            <person name="Saint-Marcoux D."/>
            <person name="Proust H."/>
            <person name="Prescott H."/>
            <person name="Dolan L."/>
        </authorList>
    </citation>
    <scope>NUCLEOTIDE SEQUENCE [LARGE SCALE GENOMIC DNA]</scope>
    <source>
        <tissue evidence="13">Whole gametophyte</tissue>
    </source>
</reference>
<gene>
    <name evidence="13" type="ORF">AXG93_488s1030</name>
</gene>
<evidence type="ECO:0000256" key="7">
    <source>
        <dbReference type="ARBA" id="ARBA00023002"/>
    </source>
</evidence>
<feature type="transmembrane region" description="Helical" evidence="11">
    <location>
        <begin position="376"/>
        <end position="397"/>
    </location>
</feature>
<evidence type="ECO:0000256" key="11">
    <source>
        <dbReference type="SAM" id="Phobius"/>
    </source>
</evidence>
<evidence type="ECO:0000256" key="5">
    <source>
        <dbReference type="ARBA" id="ARBA00022970"/>
    </source>
</evidence>
<feature type="transmembrane region" description="Helical" evidence="11">
    <location>
        <begin position="308"/>
        <end position="327"/>
    </location>
</feature>
<feature type="domain" description="Amino acid transporter transmembrane" evidence="12">
    <location>
        <begin position="190"/>
        <end position="565"/>
    </location>
</feature>
<evidence type="ECO:0000313" key="14">
    <source>
        <dbReference type="Proteomes" id="UP000077202"/>
    </source>
</evidence>
<dbReference type="Pfam" id="PF00067">
    <property type="entry name" value="p450"/>
    <property type="match status" value="1"/>
</dbReference>
<protein>
    <recommendedName>
        <fullName evidence="12">Amino acid transporter transmembrane domain-containing protein</fullName>
    </recommendedName>
</protein>
<keyword evidence="7" id="KW-0560">Oxidoreductase</keyword>
<keyword evidence="8" id="KW-0408">Iron</keyword>
<feature type="region of interest" description="Disordered" evidence="10">
    <location>
        <begin position="1"/>
        <end position="40"/>
    </location>
</feature>
<dbReference type="AlphaFoldDB" id="A0A176W647"/>
<sequence>MSEEDNVPELGNGNTNSSSTQCGGRAESADIPPRDGDEVPHLNLIPEHRLAQADAIPIKASFGRSPSALSRVSSSLSRRGALWPQSFERQMEIYSRSLSGKYREEVCDANLNGDSISADQLDADSKESVLLHSKWDDPLKEPLLRSASARTSGKLGYSRSRSIKEDEQSLVANEAADVREEDDKVLVGGESSFVQACLNGTNVLAGVGILSTPYALSQGGWSTLGFLLLFAVICLYTGILLRKCLDADPSIVSYPDIGQAAFGRKGRLLVSIMLYFELYCVTVEYLIMEGDNLANIFPFTDVNIGNSRISAHQLYIIFSGLIFMPTVWLRDLGVLSYISAGGVIAVLAILSTVGYVGAFEGVGFSHTGTLVNFSGLPVAVGICAFCFCGHAVFPSIYRSMKNQEQFSKVLIVCFTAVTIMYGGVGVMGYTMFGDEVESQVTLNLPKTLISSRIAIWIILVNPFAKFALTITPLAVALEEFLPWSPKSKQFMVGSVCIRSLLVLSTIVVALAIPFFGLMMGFIGSFLSISVAVILPCLCYLQIYGRAGGISSAEYPVLIVVVFIGIITGSVVTANKVTKMISSSPEDYVAVSLVRQCPEGITARAKTKPPACSRTGDVVSGGEMNLKDGVKLSLGAIIGVVVVVHGTKLALQIAHNRPAKRLPPGPRPWPVFGNALQLGPSPCRMLAKVCDNYGGVMALWVGSHPTVIITSAQVVQELFSSKNPPDTFESRPGRMLHGGAVSMGESATGYRRYVNIPPHKSPQWRRLRRILSSYLMSTSSKTSFRPLRESNRDHVLAVMMENLKQEASTNKCFVVNARSHLRFGILDLLFTTCFGSVVDLSTGLMDHQLVRLLTAFKDVVRLGISSRFSDYLPVLREMPDTMADIEFAESSKRAEECCVQTVGIIRKRFQPKDQKRSNLMHSFLDVLCNLQGEDRLTDREITWILSEIMLTATDSTSTTVEWALGQLIYRPDMQAMIQAEIDRVVGDSKNISESDIEKMPYLKAVVKETQRVNHPVMLTLPHTTTKPLDVSDGMYHLPAGTTVIAHIPAVYTDPNVWDSPFEFRPERHFADLDEEHEEPEKIQLQSDVLGGIRRFSPGQGLVTHKAQILIAKILQSFDVLPAFEGKPKPFDETSSSEFGVINQMKLPLDASLRPRSVYQIQNLS</sequence>
<evidence type="ECO:0000256" key="1">
    <source>
        <dbReference type="ARBA" id="ARBA00004370"/>
    </source>
</evidence>
<evidence type="ECO:0000313" key="13">
    <source>
        <dbReference type="EMBL" id="OAE28041.1"/>
    </source>
</evidence>
<evidence type="ECO:0000256" key="4">
    <source>
        <dbReference type="ARBA" id="ARBA00022723"/>
    </source>
</evidence>
<dbReference type="GO" id="GO:0004497">
    <property type="term" value="F:monooxygenase activity"/>
    <property type="evidence" value="ECO:0007669"/>
    <property type="project" value="InterPro"/>
</dbReference>
<feature type="transmembrane region" description="Helical" evidence="11">
    <location>
        <begin position="409"/>
        <end position="433"/>
    </location>
</feature>